<dbReference type="InterPro" id="IPR001611">
    <property type="entry name" value="Leu-rich_rpt"/>
</dbReference>
<feature type="compositionally biased region" description="Basic and acidic residues" evidence="3">
    <location>
        <begin position="516"/>
        <end position="535"/>
    </location>
</feature>
<evidence type="ECO:0000256" key="1">
    <source>
        <dbReference type="ARBA" id="ARBA00022614"/>
    </source>
</evidence>
<evidence type="ECO:0000259" key="4">
    <source>
        <dbReference type="Pfam" id="PF17906"/>
    </source>
</evidence>
<protein>
    <recommendedName>
        <fullName evidence="4">Mos1 transposase HTH domain-containing protein</fullName>
    </recommendedName>
</protein>
<organism evidence="5">
    <name type="scientific">Darwinula stevensoni</name>
    <dbReference type="NCBI Taxonomy" id="69355"/>
    <lineage>
        <taxon>Eukaryota</taxon>
        <taxon>Metazoa</taxon>
        <taxon>Ecdysozoa</taxon>
        <taxon>Arthropoda</taxon>
        <taxon>Crustacea</taxon>
        <taxon>Oligostraca</taxon>
        <taxon>Ostracoda</taxon>
        <taxon>Podocopa</taxon>
        <taxon>Podocopida</taxon>
        <taxon>Darwinulocopina</taxon>
        <taxon>Darwinuloidea</taxon>
        <taxon>Darwinulidae</taxon>
        <taxon>Darwinula</taxon>
    </lineage>
</organism>
<feature type="compositionally biased region" description="Basic and acidic residues" evidence="3">
    <location>
        <begin position="470"/>
        <end position="495"/>
    </location>
</feature>
<keyword evidence="2" id="KW-0677">Repeat</keyword>
<dbReference type="AlphaFoldDB" id="A0A7R8XKH8"/>
<dbReference type="Pfam" id="PF13855">
    <property type="entry name" value="LRR_8"/>
    <property type="match status" value="1"/>
</dbReference>
<dbReference type="OrthoDB" id="1687175at2759"/>
<feature type="compositionally biased region" description="Basic and acidic residues" evidence="3">
    <location>
        <begin position="797"/>
        <end position="814"/>
    </location>
</feature>
<reference evidence="5" key="1">
    <citation type="submission" date="2020-11" db="EMBL/GenBank/DDBJ databases">
        <authorList>
            <person name="Tran Van P."/>
        </authorList>
    </citation>
    <scope>NUCLEOTIDE SEQUENCE</scope>
</reference>
<name>A0A7R8XKH8_9CRUS</name>
<dbReference type="Gene3D" id="1.10.10.1450">
    <property type="match status" value="1"/>
</dbReference>
<dbReference type="SUPFAM" id="SSF52058">
    <property type="entry name" value="L domain-like"/>
    <property type="match status" value="1"/>
</dbReference>
<dbReference type="InterPro" id="IPR025875">
    <property type="entry name" value="Leu-rich_rpt_4"/>
</dbReference>
<dbReference type="Gene3D" id="3.80.10.10">
    <property type="entry name" value="Ribonuclease Inhibitor"/>
    <property type="match status" value="2"/>
</dbReference>
<dbReference type="PANTHER" id="PTHR24366:SF96">
    <property type="entry name" value="LEUCINE RICH REPEAT CONTAINING 53"/>
    <property type="match status" value="1"/>
</dbReference>
<dbReference type="InterPro" id="IPR041426">
    <property type="entry name" value="Mos1_HTH"/>
</dbReference>
<dbReference type="EMBL" id="LR901641">
    <property type="protein sequence ID" value="CAD7249062.1"/>
    <property type="molecule type" value="Genomic_DNA"/>
</dbReference>
<dbReference type="PANTHER" id="PTHR24366">
    <property type="entry name" value="IG(IMMUNOGLOBULIN) AND LRR(LEUCINE RICH REPEAT) DOMAINS"/>
    <property type="match status" value="1"/>
</dbReference>
<dbReference type="Pfam" id="PF12799">
    <property type="entry name" value="LRR_4"/>
    <property type="match status" value="1"/>
</dbReference>
<dbReference type="InterPro" id="IPR032675">
    <property type="entry name" value="LRR_dom_sf"/>
</dbReference>
<dbReference type="PROSITE" id="PS51450">
    <property type="entry name" value="LRR"/>
    <property type="match status" value="2"/>
</dbReference>
<dbReference type="Proteomes" id="UP000677054">
    <property type="component" value="Unassembled WGS sequence"/>
</dbReference>
<dbReference type="InterPro" id="IPR003591">
    <property type="entry name" value="Leu-rich_rpt_typical-subtyp"/>
</dbReference>
<feature type="compositionally biased region" description="Basic and acidic residues" evidence="3">
    <location>
        <begin position="661"/>
        <end position="685"/>
    </location>
</feature>
<keyword evidence="1" id="KW-0433">Leucine-rich repeat</keyword>
<evidence type="ECO:0000256" key="2">
    <source>
        <dbReference type="ARBA" id="ARBA00022737"/>
    </source>
</evidence>
<evidence type="ECO:0000313" key="5">
    <source>
        <dbReference type="EMBL" id="CAD7249062.1"/>
    </source>
</evidence>
<accession>A0A7R8XKH8</accession>
<feature type="compositionally biased region" description="Basic and acidic residues" evidence="3">
    <location>
        <begin position="584"/>
        <end position="611"/>
    </location>
</feature>
<proteinExistence type="predicted"/>
<keyword evidence="6" id="KW-1185">Reference proteome</keyword>
<sequence>MKGNLAVKHLMDGIFGKVTFNKITISETSLVSVDPTVLLSLKNSLGTLIINNSALEEFPFQVIPEMISLSKLELSYGALKSVPAITSSSLQIVQLSHNRIETLVPEWFMPNLQILDISNNPISKIPQGLFERSTALMSFDASHCYLGPTLSKESLTFHSEVLSDVSLRYNGIVKLEPGAITAMNQPYPLTKEQVRLLLLYDFRIEKKAVNSIADINTAFGPDTVSKSTAYDRYSRFQKGKESLEHQPRTGRPSEFDNSALQEALEANNRQTSRELADLLGVARNTLVDLSGNNITGLTEDSFRPMLEFLSRQKSGIIISLKDPIQCNLWLADSPHSADAQQKLEGVDCSKSWPCYEDDAGSNCTCSFDEPNQLIVDCSQSKNDMKNDMTTLNESMQTMVALNEDIDRQTYSETEGISATNEDENDMNTIDSRPSHHDVPHTDKEEKPHSKIEGNSETKEEENEMATTDSRPSHHDVPHTDKEEKAHSKMEGNSETKEEENEMATTDSRPSHHKVPHKDEEEKAHSKMEGNLKTNEEENEEVMTDSSSSHHDVHETVEEEETHSKTEGNLKTNEEENEMATTDSRPSHHDVPHTDKEEKAHSKTEGNLKTNEEENEMATTDSRPSHHFVPHKDEEEKPHSKIEGNLETNDEENEEAMTDSSSSHHDVHQTFEEQETHSKTEGNSETKEEENEMATTDSRPSHHDVPHKDKEEKAHSKMEGNSETKEEENEMATTDSRPSHHDVPHKNKEEKAHSKMERNSKTSEEENEVAMIVSSPSHHDVPQTFEEEEKVMTTIDSRSIHRDVTRSGKDKDTLSKPEGNFSTKKREKLSSTTDSRSIHHDVPQLDEEGVTHFTTEGHLATNMGGKEPSTASTKKIYIKDTVLISMDAVILIHLHDRLEQLAIINTHLEKFPFYVLPIMSQLEELQLSSNALKSVPALKCPSLKKLILTNNEIDTLERGWSLPNLETLDISLGVDTKVFLLRNNMTSLTEDTFRPMVEVASLGHGGIFVNENPLKCDVSMAWLVLSPDVKQVLQKVPFFECVDGTSLLDLFLVRFLHLLLPFQWVNTLG</sequence>
<dbReference type="SMART" id="SM00369">
    <property type="entry name" value="LRR_TYP"/>
    <property type="match status" value="5"/>
</dbReference>
<evidence type="ECO:0000256" key="3">
    <source>
        <dbReference type="SAM" id="MobiDB-lite"/>
    </source>
</evidence>
<dbReference type="Pfam" id="PF17906">
    <property type="entry name" value="HTH_48"/>
    <property type="match status" value="1"/>
</dbReference>
<feature type="compositionally biased region" description="Basic and acidic residues" evidence="3">
    <location>
        <begin position="432"/>
        <end position="457"/>
    </location>
</feature>
<feature type="domain" description="Mos1 transposase HTH" evidence="4">
    <location>
        <begin position="191"/>
        <end position="240"/>
    </location>
</feature>
<evidence type="ECO:0000313" key="6">
    <source>
        <dbReference type="Proteomes" id="UP000677054"/>
    </source>
</evidence>
<dbReference type="EMBL" id="CAJPEV010002124">
    <property type="protein sequence ID" value="CAG0895752.1"/>
    <property type="molecule type" value="Genomic_DNA"/>
</dbReference>
<feature type="compositionally biased region" description="Basic and acidic residues" evidence="3">
    <location>
        <begin position="547"/>
        <end position="573"/>
    </location>
</feature>
<feature type="compositionally biased region" description="Acidic residues" evidence="3">
    <location>
        <begin position="647"/>
        <end position="656"/>
    </location>
</feature>
<feature type="compositionally biased region" description="Basic and acidic residues" evidence="3">
    <location>
        <begin position="698"/>
        <end position="723"/>
    </location>
</feature>
<feature type="compositionally biased region" description="Basic and acidic residues" evidence="3">
    <location>
        <begin position="629"/>
        <end position="643"/>
    </location>
</feature>
<gene>
    <name evidence="5" type="ORF">DSTB1V02_LOCUS8863</name>
</gene>
<feature type="region of interest" description="Disordered" evidence="3">
    <location>
        <begin position="414"/>
        <end position="848"/>
    </location>
</feature>
<feature type="compositionally biased region" description="Basic and acidic residues" evidence="3">
    <location>
        <begin position="736"/>
        <end position="763"/>
    </location>
</feature>